<dbReference type="GO" id="GO:0008233">
    <property type="term" value="F:peptidase activity"/>
    <property type="evidence" value="ECO:0007669"/>
    <property type="project" value="UniProtKB-KW"/>
</dbReference>
<dbReference type="EMBL" id="JN885999">
    <property type="protein sequence ID" value="AEX62982.1"/>
    <property type="molecule type" value="Genomic_DNA"/>
</dbReference>
<sequence length="46" mass="5348">MLNKYLEYICDVLIYAFKTSEAMYPSKIILHDNISNGIIILHVFSI</sequence>
<dbReference type="GO" id="GO:0006508">
    <property type="term" value="P:proteolysis"/>
    <property type="evidence" value="ECO:0007669"/>
    <property type="project" value="UniProtKB-KW"/>
</dbReference>
<accession>H2EFT0</accession>
<evidence type="ECO:0000313" key="1">
    <source>
        <dbReference type="EMBL" id="AEX62982.1"/>
    </source>
</evidence>
<proteinExistence type="predicted"/>
<reference evidence="1" key="1">
    <citation type="submission" date="2011-10" db="EMBL/GenBank/DDBJ databases">
        <title>Provirophages and transpovirons: unique mobilome of giant viruses.</title>
        <authorList>
            <person name="Desnues C."/>
            <person name="LaScola B."/>
            <person name="Yutin N."/>
            <person name="Fournous G."/>
            <person name="Koonin E."/>
            <person name="Raoult D."/>
        </authorList>
    </citation>
    <scope>NUCLEOTIDE SEQUENCE</scope>
    <source>
        <strain evidence="1">Mv13-mv</strain>
    </source>
</reference>
<protein>
    <submittedName>
        <fullName evidence="1">Lon protease-like protein</fullName>
    </submittedName>
</protein>
<gene>
    <name evidence="1" type="ORF">mv_L778</name>
</gene>
<name>H2EFT0_9VIRU</name>
<organism evidence="1">
    <name type="scientific">Moumouvirus sp. 'Monve'</name>
    <dbReference type="NCBI Taxonomy" id="1128131"/>
    <lineage>
        <taxon>Viruses</taxon>
        <taxon>Varidnaviria</taxon>
        <taxon>Bamfordvirae</taxon>
        <taxon>Nucleocytoviricota</taxon>
        <taxon>Megaviricetes</taxon>
        <taxon>Imitervirales</taxon>
        <taxon>Mimiviridae</taxon>
        <taxon>Megamimivirinae</taxon>
        <taxon>Moumouvirus</taxon>
    </lineage>
</organism>
<keyword evidence="1" id="KW-0378">Hydrolase</keyword>
<keyword evidence="1" id="KW-0645">Protease</keyword>